<keyword evidence="6 11" id="KW-0418">Kinase</keyword>
<dbReference type="SUPFAM" id="SSF55874">
    <property type="entry name" value="ATPase domain of HSP90 chaperone/DNA topoisomerase II/histidine kinase"/>
    <property type="match status" value="1"/>
</dbReference>
<reference evidence="11 12" key="1">
    <citation type="submission" date="2016-10" db="EMBL/GenBank/DDBJ databases">
        <authorList>
            <person name="de Groot N.N."/>
        </authorList>
    </citation>
    <scope>NUCLEOTIDE SEQUENCE [LARGE SCALE GENOMIC DNA]</scope>
    <source>
        <strain evidence="11 12">DSM 28286</strain>
    </source>
</reference>
<dbReference type="SMART" id="SM00387">
    <property type="entry name" value="HATPase_c"/>
    <property type="match status" value="1"/>
</dbReference>
<evidence type="ECO:0000259" key="10">
    <source>
        <dbReference type="PROSITE" id="PS50109"/>
    </source>
</evidence>
<organism evidence="11 12">
    <name type="scientific">Parafilimonas terrae</name>
    <dbReference type="NCBI Taxonomy" id="1465490"/>
    <lineage>
        <taxon>Bacteria</taxon>
        <taxon>Pseudomonadati</taxon>
        <taxon>Bacteroidota</taxon>
        <taxon>Chitinophagia</taxon>
        <taxon>Chitinophagales</taxon>
        <taxon>Chitinophagaceae</taxon>
        <taxon>Parafilimonas</taxon>
    </lineage>
</organism>
<evidence type="ECO:0000256" key="9">
    <source>
        <dbReference type="SAM" id="Phobius"/>
    </source>
</evidence>
<evidence type="ECO:0000313" key="12">
    <source>
        <dbReference type="Proteomes" id="UP000199031"/>
    </source>
</evidence>
<protein>
    <recommendedName>
        <fullName evidence="2">histidine kinase</fullName>
        <ecNumber evidence="2">2.7.13.3</ecNumber>
    </recommendedName>
</protein>
<evidence type="ECO:0000256" key="4">
    <source>
        <dbReference type="ARBA" id="ARBA00022679"/>
    </source>
</evidence>
<evidence type="ECO:0000256" key="6">
    <source>
        <dbReference type="ARBA" id="ARBA00022777"/>
    </source>
</evidence>
<evidence type="ECO:0000256" key="3">
    <source>
        <dbReference type="ARBA" id="ARBA00022553"/>
    </source>
</evidence>
<evidence type="ECO:0000256" key="2">
    <source>
        <dbReference type="ARBA" id="ARBA00012438"/>
    </source>
</evidence>
<evidence type="ECO:0000256" key="5">
    <source>
        <dbReference type="ARBA" id="ARBA00022741"/>
    </source>
</evidence>
<keyword evidence="3" id="KW-0597">Phosphoprotein</keyword>
<dbReference type="Gene3D" id="3.30.565.10">
    <property type="entry name" value="Histidine kinase-like ATPase, C-terminal domain"/>
    <property type="match status" value="1"/>
</dbReference>
<feature type="domain" description="Histidine kinase" evidence="10">
    <location>
        <begin position="184"/>
        <end position="385"/>
    </location>
</feature>
<keyword evidence="7" id="KW-0067">ATP-binding</keyword>
<accession>A0A1I5SIN3</accession>
<evidence type="ECO:0000313" key="11">
    <source>
        <dbReference type="EMBL" id="SFP70630.1"/>
    </source>
</evidence>
<dbReference type="InterPro" id="IPR003661">
    <property type="entry name" value="HisK_dim/P_dom"/>
</dbReference>
<keyword evidence="5" id="KW-0547">Nucleotide-binding</keyword>
<keyword evidence="9" id="KW-0812">Transmembrane</keyword>
<dbReference type="EC" id="2.7.13.3" evidence="2"/>
<dbReference type="Proteomes" id="UP000199031">
    <property type="component" value="Unassembled WGS sequence"/>
</dbReference>
<name>A0A1I5SIN3_9BACT</name>
<feature type="transmembrane region" description="Helical" evidence="9">
    <location>
        <begin position="146"/>
        <end position="165"/>
    </location>
</feature>
<keyword evidence="12" id="KW-1185">Reference proteome</keyword>
<dbReference type="InterPro" id="IPR036890">
    <property type="entry name" value="HATPase_C_sf"/>
</dbReference>
<evidence type="ECO:0000256" key="1">
    <source>
        <dbReference type="ARBA" id="ARBA00000085"/>
    </source>
</evidence>
<dbReference type="STRING" id="1465490.SAMN05444277_101784"/>
<keyword evidence="9" id="KW-1133">Transmembrane helix</keyword>
<gene>
    <name evidence="11" type="ORF">SAMN05444277_101784</name>
</gene>
<dbReference type="PROSITE" id="PS50109">
    <property type="entry name" value="HIS_KIN"/>
    <property type="match status" value="1"/>
</dbReference>
<keyword evidence="4" id="KW-0808">Transferase</keyword>
<proteinExistence type="predicted"/>
<feature type="transmembrane region" description="Helical" evidence="9">
    <location>
        <begin position="12"/>
        <end position="31"/>
    </location>
</feature>
<dbReference type="InterPro" id="IPR003594">
    <property type="entry name" value="HATPase_dom"/>
</dbReference>
<dbReference type="InterPro" id="IPR005467">
    <property type="entry name" value="His_kinase_dom"/>
</dbReference>
<dbReference type="Pfam" id="PF02518">
    <property type="entry name" value="HATPase_c"/>
    <property type="match status" value="1"/>
</dbReference>
<evidence type="ECO:0000256" key="7">
    <source>
        <dbReference type="ARBA" id="ARBA00022840"/>
    </source>
</evidence>
<dbReference type="OrthoDB" id="1931120at2"/>
<sequence>MIQQWLNGKTLLFLIAAAIVTGTIFYSSYLAKKIAADEKKKVEIWVEAQHTILNVTDEVNLNLAARISSENTEIPIIETNENDSINAGNCVNLNSAKIKSDPNYLKKKLVEFKKDHEPIIITLSEKPYKANKYYYGQSVLQKEVRYYPVVQLIIVGLFLIVIIIAQHTSYRSTQNQVWAGMAKETAHQLGTPVSSLKGWVEVLKETPGTEKFSAEIEKDINRLELITDRFGKIGSHPHLEEKNIVEQVSNMMDYIKRRAGGKVNMSLNAGGEKDIPAMISPPLFDWVIENLLKNALDAIEGKGSVEVYIKDTVSQVLIDVTDTGKGISKNNIAKVFNPGFTTKKRGWGLGLTLSKRIIEQYHKGALFVKHSEPGKGTTFRIELNK</sequence>
<dbReference type="PANTHER" id="PTHR43065">
    <property type="entry name" value="SENSOR HISTIDINE KINASE"/>
    <property type="match status" value="1"/>
</dbReference>
<comment type="catalytic activity">
    <reaction evidence="1">
        <text>ATP + protein L-histidine = ADP + protein N-phospho-L-histidine.</text>
        <dbReference type="EC" id="2.7.13.3"/>
    </reaction>
</comment>
<dbReference type="GO" id="GO:0000155">
    <property type="term" value="F:phosphorelay sensor kinase activity"/>
    <property type="evidence" value="ECO:0007669"/>
    <property type="project" value="InterPro"/>
</dbReference>
<keyword evidence="8" id="KW-0902">Two-component regulatory system</keyword>
<dbReference type="GO" id="GO:0005524">
    <property type="term" value="F:ATP binding"/>
    <property type="evidence" value="ECO:0007669"/>
    <property type="project" value="UniProtKB-KW"/>
</dbReference>
<dbReference type="AlphaFoldDB" id="A0A1I5SIN3"/>
<dbReference type="CDD" id="cd00082">
    <property type="entry name" value="HisKA"/>
    <property type="match status" value="1"/>
</dbReference>
<dbReference type="PANTHER" id="PTHR43065:SF10">
    <property type="entry name" value="PEROXIDE STRESS-ACTIVATED HISTIDINE KINASE MAK3"/>
    <property type="match status" value="1"/>
</dbReference>
<dbReference type="InterPro" id="IPR004358">
    <property type="entry name" value="Sig_transdc_His_kin-like_C"/>
</dbReference>
<dbReference type="RefSeq" id="WP_090654640.1">
    <property type="nucleotide sequence ID" value="NZ_FOXQ01000001.1"/>
</dbReference>
<dbReference type="PRINTS" id="PR00344">
    <property type="entry name" value="BCTRLSENSOR"/>
</dbReference>
<evidence type="ECO:0000256" key="8">
    <source>
        <dbReference type="ARBA" id="ARBA00023012"/>
    </source>
</evidence>
<keyword evidence="9" id="KW-0472">Membrane</keyword>
<dbReference type="EMBL" id="FOXQ01000001">
    <property type="protein sequence ID" value="SFP70630.1"/>
    <property type="molecule type" value="Genomic_DNA"/>
</dbReference>